<evidence type="ECO:0000313" key="2">
    <source>
        <dbReference type="Proteomes" id="UP001056120"/>
    </source>
</evidence>
<protein>
    <submittedName>
        <fullName evidence="1">Uncharacterized protein</fullName>
    </submittedName>
</protein>
<comment type="caution">
    <text evidence="1">The sequence shown here is derived from an EMBL/GenBank/DDBJ whole genome shotgun (WGS) entry which is preliminary data.</text>
</comment>
<keyword evidence="2" id="KW-1185">Reference proteome</keyword>
<accession>A0ACB8YSV1</accession>
<evidence type="ECO:0000313" key="1">
    <source>
        <dbReference type="EMBL" id="KAI3688373.1"/>
    </source>
</evidence>
<reference evidence="2" key="1">
    <citation type="journal article" date="2022" name="Mol. Ecol. Resour.">
        <title>The genomes of chicory, endive, great burdock and yacon provide insights into Asteraceae palaeo-polyploidization history and plant inulin production.</title>
        <authorList>
            <person name="Fan W."/>
            <person name="Wang S."/>
            <person name="Wang H."/>
            <person name="Wang A."/>
            <person name="Jiang F."/>
            <person name="Liu H."/>
            <person name="Zhao H."/>
            <person name="Xu D."/>
            <person name="Zhang Y."/>
        </authorList>
    </citation>
    <scope>NUCLEOTIDE SEQUENCE [LARGE SCALE GENOMIC DNA]</scope>
    <source>
        <strain evidence="2">cv. Yunnan</strain>
    </source>
</reference>
<reference evidence="1 2" key="2">
    <citation type="journal article" date="2022" name="Mol. Ecol. Resour.">
        <title>The genomes of chicory, endive, great burdock and yacon provide insights into Asteraceae paleo-polyploidization history and plant inulin production.</title>
        <authorList>
            <person name="Fan W."/>
            <person name="Wang S."/>
            <person name="Wang H."/>
            <person name="Wang A."/>
            <person name="Jiang F."/>
            <person name="Liu H."/>
            <person name="Zhao H."/>
            <person name="Xu D."/>
            <person name="Zhang Y."/>
        </authorList>
    </citation>
    <scope>NUCLEOTIDE SEQUENCE [LARGE SCALE GENOMIC DNA]</scope>
    <source>
        <strain evidence="2">cv. Yunnan</strain>
        <tissue evidence="1">Leaves</tissue>
    </source>
</reference>
<gene>
    <name evidence="1" type="ORF">L1987_82085</name>
</gene>
<organism evidence="1 2">
    <name type="scientific">Smallanthus sonchifolius</name>
    <dbReference type="NCBI Taxonomy" id="185202"/>
    <lineage>
        <taxon>Eukaryota</taxon>
        <taxon>Viridiplantae</taxon>
        <taxon>Streptophyta</taxon>
        <taxon>Embryophyta</taxon>
        <taxon>Tracheophyta</taxon>
        <taxon>Spermatophyta</taxon>
        <taxon>Magnoliopsida</taxon>
        <taxon>eudicotyledons</taxon>
        <taxon>Gunneridae</taxon>
        <taxon>Pentapetalae</taxon>
        <taxon>asterids</taxon>
        <taxon>campanulids</taxon>
        <taxon>Asterales</taxon>
        <taxon>Asteraceae</taxon>
        <taxon>Asteroideae</taxon>
        <taxon>Heliantheae alliance</taxon>
        <taxon>Millerieae</taxon>
        <taxon>Smallanthus</taxon>
    </lineage>
</organism>
<proteinExistence type="predicted"/>
<dbReference type="Proteomes" id="UP001056120">
    <property type="component" value="Linkage Group LG27"/>
</dbReference>
<dbReference type="EMBL" id="CM042044">
    <property type="protein sequence ID" value="KAI3688373.1"/>
    <property type="molecule type" value="Genomic_DNA"/>
</dbReference>
<name>A0ACB8YSV1_9ASTR</name>
<sequence length="254" mass="28883">MSGNIPFEIQVEIIKRTLVKSLIRFRSVSKQWKSVIDSSEFIRDHSVNQTQPHHLLFALKLVTLTSMKAEVFALSSRAWRSVSMSLPYNSIEFSFDQLLINGIIYWVAFVKLTKNDESLRLIRVISFDLTSEEFGEVVLPARKVHLRDSLTRPSLSISKLKESLVVLNYYAGDAVCDVWVMLKNVFTKLSTVKVNESDGSVFYNMTGFRKNGLPTMEQIYRRDGFLETEVRSNHIIDLGICGSVIILHGITTSA</sequence>